<dbReference type="RefSeq" id="WP_344873303.1">
    <property type="nucleotide sequence ID" value="NZ_BAABAL010000006.1"/>
</dbReference>
<evidence type="ECO:0008006" key="4">
    <source>
        <dbReference type="Google" id="ProtNLM"/>
    </source>
</evidence>
<dbReference type="EMBL" id="BAABAL010000006">
    <property type="protein sequence ID" value="GAA4000539.1"/>
    <property type="molecule type" value="Genomic_DNA"/>
</dbReference>
<comment type="caution">
    <text evidence="2">The sequence shown here is derived from an EMBL/GenBank/DDBJ whole genome shotgun (WGS) entry which is preliminary data.</text>
</comment>
<protein>
    <recommendedName>
        <fullName evidence="4">Secreted protein</fullName>
    </recommendedName>
</protein>
<name>A0ABP7RPY0_9PSEU</name>
<sequence length="110" mass="11914">MRKILGLALPLFAVLGMTAVAAPSASAAQCGWYTEGRTGYHKHCGGTFILVKARWDTGFTYNTCQGPWSTIPFYPDGDHVQTGAWYVKTPPRVLTDVGGNKFCSASQPQD</sequence>
<keyword evidence="3" id="KW-1185">Reference proteome</keyword>
<evidence type="ECO:0000256" key="1">
    <source>
        <dbReference type="SAM" id="SignalP"/>
    </source>
</evidence>
<feature type="chain" id="PRO_5045077544" description="Secreted protein" evidence="1">
    <location>
        <begin position="22"/>
        <end position="110"/>
    </location>
</feature>
<dbReference type="Pfam" id="PF19882">
    <property type="entry name" value="DUF6355"/>
    <property type="match status" value="1"/>
</dbReference>
<gene>
    <name evidence="2" type="ORF">GCM10022247_21260</name>
</gene>
<organism evidence="2 3">
    <name type="scientific">Allokutzneria multivorans</name>
    <dbReference type="NCBI Taxonomy" id="1142134"/>
    <lineage>
        <taxon>Bacteria</taxon>
        <taxon>Bacillati</taxon>
        <taxon>Actinomycetota</taxon>
        <taxon>Actinomycetes</taxon>
        <taxon>Pseudonocardiales</taxon>
        <taxon>Pseudonocardiaceae</taxon>
        <taxon>Allokutzneria</taxon>
    </lineage>
</organism>
<dbReference type="Proteomes" id="UP001501747">
    <property type="component" value="Unassembled WGS sequence"/>
</dbReference>
<feature type="signal peptide" evidence="1">
    <location>
        <begin position="1"/>
        <end position="21"/>
    </location>
</feature>
<keyword evidence="1" id="KW-0732">Signal</keyword>
<reference evidence="3" key="1">
    <citation type="journal article" date="2019" name="Int. J. Syst. Evol. Microbiol.">
        <title>The Global Catalogue of Microorganisms (GCM) 10K type strain sequencing project: providing services to taxonomists for standard genome sequencing and annotation.</title>
        <authorList>
            <consortium name="The Broad Institute Genomics Platform"/>
            <consortium name="The Broad Institute Genome Sequencing Center for Infectious Disease"/>
            <person name="Wu L."/>
            <person name="Ma J."/>
        </authorList>
    </citation>
    <scope>NUCLEOTIDE SEQUENCE [LARGE SCALE GENOMIC DNA]</scope>
    <source>
        <strain evidence="3">JCM 17342</strain>
    </source>
</reference>
<evidence type="ECO:0000313" key="2">
    <source>
        <dbReference type="EMBL" id="GAA4000539.1"/>
    </source>
</evidence>
<dbReference type="InterPro" id="IPR045935">
    <property type="entry name" value="DUF6355"/>
</dbReference>
<proteinExistence type="predicted"/>
<evidence type="ECO:0000313" key="3">
    <source>
        <dbReference type="Proteomes" id="UP001501747"/>
    </source>
</evidence>
<accession>A0ABP7RPY0</accession>